<reference evidence="6 7" key="1">
    <citation type="submission" date="2019-02" db="EMBL/GenBank/DDBJ databases">
        <title>Complete Genome Sequence and Methylome Analysis of free living Spirochaetas.</title>
        <authorList>
            <person name="Fomenkov A."/>
            <person name="Dubinina G."/>
            <person name="Leshcheva N."/>
            <person name="Mikheeva N."/>
            <person name="Grabovich M."/>
            <person name="Vincze T."/>
            <person name="Roberts R.J."/>
        </authorList>
    </citation>
    <scope>NUCLEOTIDE SEQUENCE [LARGE SCALE GENOMIC DNA]</scope>
    <source>
        <strain evidence="6 7">K2</strain>
    </source>
</reference>
<keyword evidence="2 5" id="KW-0812">Transmembrane</keyword>
<evidence type="ECO:0000256" key="2">
    <source>
        <dbReference type="ARBA" id="ARBA00022692"/>
    </source>
</evidence>
<keyword evidence="7" id="KW-1185">Reference proteome</keyword>
<evidence type="ECO:0000256" key="3">
    <source>
        <dbReference type="ARBA" id="ARBA00022989"/>
    </source>
</evidence>
<comment type="subcellular location">
    <subcellularLocation>
        <location evidence="1">Membrane</location>
        <topology evidence="1">Multi-pass membrane protein</topology>
    </subcellularLocation>
</comment>
<name>A0A5C1QIQ5_9SPIO</name>
<feature type="transmembrane region" description="Helical" evidence="5">
    <location>
        <begin position="63"/>
        <end position="82"/>
    </location>
</feature>
<protein>
    <submittedName>
        <fullName evidence="6">CvpA family protein</fullName>
    </submittedName>
</protein>
<feature type="transmembrane region" description="Helical" evidence="5">
    <location>
        <begin position="6"/>
        <end position="23"/>
    </location>
</feature>
<dbReference type="InterPro" id="IPR003825">
    <property type="entry name" value="Colicin-V_CvpA"/>
</dbReference>
<evidence type="ECO:0000313" key="7">
    <source>
        <dbReference type="Proteomes" id="UP000324209"/>
    </source>
</evidence>
<organism evidence="6 7">
    <name type="scientific">Oceanispirochaeta crateris</name>
    <dbReference type="NCBI Taxonomy" id="2518645"/>
    <lineage>
        <taxon>Bacteria</taxon>
        <taxon>Pseudomonadati</taxon>
        <taxon>Spirochaetota</taxon>
        <taxon>Spirochaetia</taxon>
        <taxon>Spirochaetales</taxon>
        <taxon>Spirochaetaceae</taxon>
        <taxon>Oceanispirochaeta</taxon>
    </lineage>
</organism>
<feature type="transmembrane region" description="Helical" evidence="5">
    <location>
        <begin position="102"/>
        <end position="123"/>
    </location>
</feature>
<dbReference type="InterPro" id="IPR052719">
    <property type="entry name" value="CvpA-like"/>
</dbReference>
<evidence type="ECO:0000256" key="1">
    <source>
        <dbReference type="ARBA" id="ARBA00004141"/>
    </source>
</evidence>
<dbReference type="Proteomes" id="UP000324209">
    <property type="component" value="Chromosome"/>
</dbReference>
<dbReference type="GO" id="GO:0009403">
    <property type="term" value="P:toxin biosynthetic process"/>
    <property type="evidence" value="ECO:0007669"/>
    <property type="project" value="InterPro"/>
</dbReference>
<dbReference type="EMBL" id="CP036150">
    <property type="protein sequence ID" value="QEN07481.1"/>
    <property type="molecule type" value="Genomic_DNA"/>
</dbReference>
<feature type="transmembrane region" description="Helical" evidence="5">
    <location>
        <begin position="30"/>
        <end position="48"/>
    </location>
</feature>
<dbReference type="OrthoDB" id="9847984at2"/>
<dbReference type="Pfam" id="PF02674">
    <property type="entry name" value="Colicin_V"/>
    <property type="match status" value="1"/>
</dbReference>
<accession>A0A5C1QIQ5</accession>
<dbReference type="PANTHER" id="PTHR36926">
    <property type="entry name" value="COLICIN V PRODUCTION PROTEIN"/>
    <property type="match status" value="1"/>
</dbReference>
<dbReference type="KEGG" id="ock:EXM22_05570"/>
<dbReference type="GO" id="GO:0016020">
    <property type="term" value="C:membrane"/>
    <property type="evidence" value="ECO:0007669"/>
    <property type="project" value="UniProtKB-SubCell"/>
</dbReference>
<evidence type="ECO:0000313" key="6">
    <source>
        <dbReference type="EMBL" id="QEN07481.1"/>
    </source>
</evidence>
<keyword evidence="4 5" id="KW-0472">Membrane</keyword>
<gene>
    <name evidence="6" type="ORF">EXM22_05570</name>
</gene>
<dbReference type="AlphaFoldDB" id="A0A5C1QIQ5"/>
<proteinExistence type="predicted"/>
<keyword evidence="3 5" id="KW-1133">Transmembrane helix</keyword>
<dbReference type="RefSeq" id="WP_149485561.1">
    <property type="nucleotide sequence ID" value="NZ_CP036150.1"/>
</dbReference>
<evidence type="ECO:0000256" key="5">
    <source>
        <dbReference type="SAM" id="Phobius"/>
    </source>
</evidence>
<sequence length="167" mass="18784">MELGILDYIFLALILISSFRGAFRGLIQEVMSLAALFISLLLATVFYPDGTKWIQSRSSLDESATFISFICIFIAAYILFKLVQKAIVMMINESPLEGTDKLLGFFFGLLEGLLICFFIVYLIDFQDFIDLKGLSGKSYIMPYLERFLPALDKPASEVMNKISSGEL</sequence>
<dbReference type="PANTHER" id="PTHR36926:SF1">
    <property type="entry name" value="COLICIN V PRODUCTION PROTEIN"/>
    <property type="match status" value="1"/>
</dbReference>
<evidence type="ECO:0000256" key="4">
    <source>
        <dbReference type="ARBA" id="ARBA00023136"/>
    </source>
</evidence>